<keyword evidence="1" id="KW-0812">Transmembrane</keyword>
<proteinExistence type="predicted"/>
<dbReference type="PANTHER" id="PTHR38033">
    <property type="entry name" value="MEMBRANE PROTEIN-RELATED"/>
    <property type="match status" value="1"/>
</dbReference>
<dbReference type="RefSeq" id="WP_144279893.1">
    <property type="nucleotide sequence ID" value="NZ_CP041730.1"/>
</dbReference>
<evidence type="ECO:0000313" key="3">
    <source>
        <dbReference type="EMBL" id="QDQ28510.1"/>
    </source>
</evidence>
<feature type="domain" description="Type IV / VI secretion system DotU" evidence="2">
    <location>
        <begin position="43"/>
        <end position="233"/>
    </location>
</feature>
<dbReference type="AlphaFoldDB" id="A0A516SK30"/>
<organism evidence="3 4">
    <name type="scientific">Chitinimonas arctica</name>
    <dbReference type="NCBI Taxonomy" id="2594795"/>
    <lineage>
        <taxon>Bacteria</taxon>
        <taxon>Pseudomonadati</taxon>
        <taxon>Pseudomonadota</taxon>
        <taxon>Betaproteobacteria</taxon>
        <taxon>Neisseriales</taxon>
        <taxon>Chitinibacteraceae</taxon>
        <taxon>Chitinimonas</taxon>
    </lineage>
</organism>
<evidence type="ECO:0000313" key="4">
    <source>
        <dbReference type="Proteomes" id="UP000317550"/>
    </source>
</evidence>
<evidence type="ECO:0000256" key="1">
    <source>
        <dbReference type="SAM" id="Phobius"/>
    </source>
</evidence>
<dbReference type="KEGG" id="cari:FNU76_20295"/>
<keyword evidence="4" id="KW-1185">Reference proteome</keyword>
<dbReference type="InterPro" id="IPR017732">
    <property type="entry name" value="T4/T6SS_DotU"/>
</dbReference>
<dbReference type="InterPro" id="IPR038522">
    <property type="entry name" value="T4/T6SS_DotU_sf"/>
</dbReference>
<sequence>MHDANWSNGLLIARFAEFYEEVALCKQAIADGRLALLFGGALPAQANAHDLATLVSGRLAQKLQAQSREVQATGTEAEQRAYRVAQFTMAALADEIFILEVNWPAGEHWLSHLLEQALFRRHQAGRMFFELLADLLRGRGRGQLQLELAAVFLLALQLGFKGEYRGRLGQSALAEYRQRLLRFIAARRPSEELAAPAFPQAAAYTLSDADDRRLAPLTPWYKAVGLGLLAYLLISSAVWFKALLPLTALLGTLMGSPPG</sequence>
<dbReference type="Proteomes" id="UP000317550">
    <property type="component" value="Chromosome"/>
</dbReference>
<protein>
    <submittedName>
        <fullName evidence="3">DotU family type IV/VI secretion system protein</fullName>
    </submittedName>
</protein>
<dbReference type="Pfam" id="PF09850">
    <property type="entry name" value="DotU"/>
    <property type="match status" value="1"/>
</dbReference>
<evidence type="ECO:0000259" key="2">
    <source>
        <dbReference type="Pfam" id="PF09850"/>
    </source>
</evidence>
<accession>A0A516SK30</accession>
<dbReference type="OrthoDB" id="345640at2"/>
<name>A0A516SK30_9NEIS</name>
<keyword evidence="1" id="KW-1133">Transmembrane helix</keyword>
<reference evidence="4" key="1">
    <citation type="submission" date="2019-07" db="EMBL/GenBank/DDBJ databases">
        <title>Chitinimonas sp. nov., isolated from Ny-Alesund, arctica soil.</title>
        <authorList>
            <person name="Xu Q."/>
            <person name="Peng F."/>
        </authorList>
    </citation>
    <scope>NUCLEOTIDE SEQUENCE [LARGE SCALE GENOMIC DNA]</scope>
    <source>
        <strain evidence="4">R3-44</strain>
    </source>
</reference>
<dbReference type="Gene3D" id="1.25.40.590">
    <property type="entry name" value="Type IV / VI secretion system, DotU"/>
    <property type="match status" value="1"/>
</dbReference>
<keyword evidence="1" id="KW-0472">Membrane</keyword>
<gene>
    <name evidence="3" type="ORF">FNU76_20295</name>
</gene>
<dbReference type="PANTHER" id="PTHR38033:SF1">
    <property type="entry name" value="DOTU FAMILY TYPE IV_VI SECRETION SYSTEM PROTEIN"/>
    <property type="match status" value="1"/>
</dbReference>
<feature type="transmembrane region" description="Helical" evidence="1">
    <location>
        <begin position="220"/>
        <end position="240"/>
    </location>
</feature>
<dbReference type="EMBL" id="CP041730">
    <property type="protein sequence ID" value="QDQ28510.1"/>
    <property type="molecule type" value="Genomic_DNA"/>
</dbReference>